<sequence>MSPVSPEHNVDSHKRVVLITGCSAGGLGDALARAFHATGKTRVIATGRDQSKMGHFNNLGIETVLLDVLSQTSIDACVQEVTTKTNGVLDLLINNSGAGYHCPLADVDLDMARQLFDLNVWAPMAVTKSFLPLLLASASSGRNPMVVNQTSLASVSSMPFTGVYSASKAALASLTDTMRLEMGMFGIAFVDLKTGSVKSNFHRNMGPTGKQKLSDESIFAPAREIINDVMSGTHFIEVAIEADDYAQDVVKALLKNPKCPPVQLWKGKDAWLVWLGRTILPFTAFDRELKKMARMREIKDLVDRHRNKLWERADERRVMLYHGRLVAGRFEVGSSSRGVNKYAACISCWLVTEYSAY</sequence>
<protein>
    <recommendedName>
        <fullName evidence="7">NADPH-dependent 1-acyldihydroxyacetone phosphate reductase</fullName>
    </recommendedName>
</protein>
<name>A0A438NBG2_EXOME</name>
<evidence type="ECO:0000313" key="5">
    <source>
        <dbReference type="EMBL" id="RVX73116.1"/>
    </source>
</evidence>
<dbReference type="AlphaFoldDB" id="A0A438NBG2"/>
<dbReference type="InterPro" id="IPR020904">
    <property type="entry name" value="Sc_DH/Rdtase_CS"/>
</dbReference>
<gene>
    <name evidence="5" type="ORF">B0A52_02243</name>
</gene>
<keyword evidence="3" id="KW-0560">Oxidoreductase</keyword>
<organism evidence="5 6">
    <name type="scientific">Exophiala mesophila</name>
    <name type="common">Black yeast-like fungus</name>
    <dbReference type="NCBI Taxonomy" id="212818"/>
    <lineage>
        <taxon>Eukaryota</taxon>
        <taxon>Fungi</taxon>
        <taxon>Dikarya</taxon>
        <taxon>Ascomycota</taxon>
        <taxon>Pezizomycotina</taxon>
        <taxon>Eurotiomycetes</taxon>
        <taxon>Chaetothyriomycetidae</taxon>
        <taxon>Chaetothyriales</taxon>
        <taxon>Herpotrichiellaceae</taxon>
        <taxon>Exophiala</taxon>
    </lineage>
</organism>
<dbReference type="GO" id="GO:0000140">
    <property type="term" value="F:acylglycerone-phosphate reductase (NADP+) activity"/>
    <property type="evidence" value="ECO:0007669"/>
    <property type="project" value="TreeGrafter"/>
</dbReference>
<comment type="similarity">
    <text evidence="1 4">Belongs to the short-chain dehydrogenases/reductases (SDR) family.</text>
</comment>
<dbReference type="Pfam" id="PF00106">
    <property type="entry name" value="adh_short"/>
    <property type="match status" value="1"/>
</dbReference>
<dbReference type="PRINTS" id="PR00080">
    <property type="entry name" value="SDRFAMILY"/>
</dbReference>
<dbReference type="Proteomes" id="UP000288859">
    <property type="component" value="Unassembled WGS sequence"/>
</dbReference>
<dbReference type="GO" id="GO:0006654">
    <property type="term" value="P:phosphatidic acid biosynthetic process"/>
    <property type="evidence" value="ECO:0007669"/>
    <property type="project" value="TreeGrafter"/>
</dbReference>
<dbReference type="GO" id="GO:0005783">
    <property type="term" value="C:endoplasmic reticulum"/>
    <property type="evidence" value="ECO:0007669"/>
    <property type="project" value="TreeGrafter"/>
</dbReference>
<dbReference type="PANTHER" id="PTHR44169:SF3">
    <property type="entry name" value="SHORT-CHAIN DEHYDROGENASE SRDE"/>
    <property type="match status" value="1"/>
</dbReference>
<dbReference type="GO" id="GO:0004806">
    <property type="term" value="F:triacylglycerol lipase activity"/>
    <property type="evidence" value="ECO:0007669"/>
    <property type="project" value="TreeGrafter"/>
</dbReference>
<evidence type="ECO:0008006" key="7">
    <source>
        <dbReference type="Google" id="ProtNLM"/>
    </source>
</evidence>
<comment type="caution">
    <text evidence="5">The sequence shown here is derived from an EMBL/GenBank/DDBJ whole genome shotgun (WGS) entry which is preliminary data.</text>
</comment>
<evidence type="ECO:0000256" key="4">
    <source>
        <dbReference type="RuleBase" id="RU000363"/>
    </source>
</evidence>
<reference evidence="5 6" key="1">
    <citation type="submission" date="2017-03" db="EMBL/GenBank/DDBJ databases">
        <title>Genomes of endolithic fungi from Antarctica.</title>
        <authorList>
            <person name="Coleine C."/>
            <person name="Masonjones S."/>
            <person name="Stajich J.E."/>
        </authorList>
    </citation>
    <scope>NUCLEOTIDE SEQUENCE [LARGE SCALE GENOMIC DNA]</scope>
    <source>
        <strain evidence="5 6">CCFEE 6314</strain>
    </source>
</reference>
<dbReference type="InterPro" id="IPR036291">
    <property type="entry name" value="NAD(P)-bd_dom_sf"/>
</dbReference>
<evidence type="ECO:0000313" key="6">
    <source>
        <dbReference type="Proteomes" id="UP000288859"/>
    </source>
</evidence>
<keyword evidence="2" id="KW-0521">NADP</keyword>
<dbReference type="GO" id="GO:0019433">
    <property type="term" value="P:triglyceride catabolic process"/>
    <property type="evidence" value="ECO:0007669"/>
    <property type="project" value="TreeGrafter"/>
</dbReference>
<accession>A0A438NBG2</accession>
<evidence type="ECO:0000256" key="1">
    <source>
        <dbReference type="ARBA" id="ARBA00006484"/>
    </source>
</evidence>
<dbReference type="Gene3D" id="3.40.50.720">
    <property type="entry name" value="NAD(P)-binding Rossmann-like Domain"/>
    <property type="match status" value="1"/>
</dbReference>
<dbReference type="PRINTS" id="PR00081">
    <property type="entry name" value="GDHRDH"/>
</dbReference>
<dbReference type="SUPFAM" id="SSF51735">
    <property type="entry name" value="NAD(P)-binding Rossmann-fold domains"/>
    <property type="match status" value="1"/>
</dbReference>
<dbReference type="EMBL" id="NAJM01000009">
    <property type="protein sequence ID" value="RVX73116.1"/>
    <property type="molecule type" value="Genomic_DNA"/>
</dbReference>
<dbReference type="VEuPathDB" id="FungiDB:PV10_00360"/>
<dbReference type="OrthoDB" id="2102561at2759"/>
<evidence type="ECO:0000256" key="3">
    <source>
        <dbReference type="ARBA" id="ARBA00023002"/>
    </source>
</evidence>
<dbReference type="GO" id="GO:0005811">
    <property type="term" value="C:lipid droplet"/>
    <property type="evidence" value="ECO:0007669"/>
    <property type="project" value="TreeGrafter"/>
</dbReference>
<dbReference type="PROSITE" id="PS00061">
    <property type="entry name" value="ADH_SHORT"/>
    <property type="match status" value="1"/>
</dbReference>
<evidence type="ECO:0000256" key="2">
    <source>
        <dbReference type="ARBA" id="ARBA00022857"/>
    </source>
</evidence>
<proteinExistence type="inferred from homology"/>
<dbReference type="InterPro" id="IPR002347">
    <property type="entry name" value="SDR_fam"/>
</dbReference>
<dbReference type="PANTHER" id="PTHR44169">
    <property type="entry name" value="NADPH-DEPENDENT 1-ACYLDIHYDROXYACETONE PHOSPHATE REDUCTASE"/>
    <property type="match status" value="1"/>
</dbReference>